<dbReference type="OrthoDB" id="4734960at2"/>
<evidence type="ECO:0008006" key="4">
    <source>
        <dbReference type="Google" id="ProtNLM"/>
    </source>
</evidence>
<proteinExistence type="predicted"/>
<organism evidence="2 3">
    <name type="scientific">Mycobacterium paraense</name>
    <dbReference type="NCBI Taxonomy" id="767916"/>
    <lineage>
        <taxon>Bacteria</taxon>
        <taxon>Bacillati</taxon>
        <taxon>Actinomycetota</taxon>
        <taxon>Actinomycetes</taxon>
        <taxon>Mycobacteriales</taxon>
        <taxon>Mycobacteriaceae</taxon>
        <taxon>Mycobacterium</taxon>
        <taxon>Mycobacterium simiae complex</taxon>
    </lineage>
</organism>
<reference evidence="2 3" key="1">
    <citation type="journal article" date="2015" name="Emerg. Microbes Infect.">
        <title>Characterization of 17 strains belonging to the Mycobacterium simiae complex and description of Mycobacterium paraense sp. nov.</title>
        <authorList>
            <person name="Fusco da Costa A.R."/>
            <person name="Fedrizzi T."/>
            <person name="Lopes M.L."/>
            <person name="Pecorari M."/>
            <person name="Oliveira da Costa W.L."/>
            <person name="Giacobazzi E."/>
            <person name="da Costa Bahia J.R."/>
            <person name="De Sanctis V."/>
            <person name="Batista Lima K.V."/>
            <person name="Bertorelli R."/>
            <person name="Grottola A."/>
            <person name="Fabio A."/>
            <person name="Mariottini A."/>
            <person name="Ferretti P."/>
            <person name="Di Leva F."/>
            <person name="Fregni Serpini G."/>
            <person name="Tagliazucchi S."/>
            <person name="Rumpianesi F."/>
            <person name="Jousson O."/>
            <person name="Segata N."/>
            <person name="Tortoli E."/>
        </authorList>
    </citation>
    <scope>NUCLEOTIDE SEQUENCE [LARGE SCALE GENOMIC DNA]</scope>
    <source>
        <strain evidence="2 3">IEC33</strain>
    </source>
</reference>
<protein>
    <recommendedName>
        <fullName evidence="4">Secreted protein</fullName>
    </recommendedName>
</protein>
<evidence type="ECO:0000313" key="2">
    <source>
        <dbReference type="EMBL" id="ORW41644.1"/>
    </source>
</evidence>
<evidence type="ECO:0000313" key="3">
    <source>
        <dbReference type="Proteomes" id="UP000193285"/>
    </source>
</evidence>
<dbReference type="Proteomes" id="UP000193285">
    <property type="component" value="Unassembled WGS sequence"/>
</dbReference>
<feature type="chain" id="PRO_5012755631" description="Secreted protein" evidence="1">
    <location>
        <begin position="29"/>
        <end position="138"/>
    </location>
</feature>
<dbReference type="AlphaFoldDB" id="A0A1X2A666"/>
<accession>A0A1X2A666</accession>
<gene>
    <name evidence="2" type="ORF">AWB90_20305</name>
</gene>
<sequence>MSKVIRVLAILLLGAAGLAIVSAPTATSAPACVGLSICPPPPPDAEGNPGCYYADGWRDASGGGIEVWYFHEPQNISTAGKVTALVRKKDGGNESQDATIDAGQQVHRFEFPAVDKSAVQEVLLTTGSGRCYVAGPDA</sequence>
<keyword evidence="1" id="KW-0732">Signal</keyword>
<dbReference type="EMBL" id="LQPN01000063">
    <property type="protein sequence ID" value="ORW41644.1"/>
    <property type="molecule type" value="Genomic_DNA"/>
</dbReference>
<evidence type="ECO:0000256" key="1">
    <source>
        <dbReference type="SAM" id="SignalP"/>
    </source>
</evidence>
<comment type="caution">
    <text evidence="2">The sequence shown here is derived from an EMBL/GenBank/DDBJ whole genome shotgun (WGS) entry which is preliminary data.</text>
</comment>
<feature type="signal peptide" evidence="1">
    <location>
        <begin position="1"/>
        <end position="28"/>
    </location>
</feature>
<name>A0A1X2A666_9MYCO</name>